<keyword evidence="3" id="KW-1185">Reference proteome</keyword>
<name>A0A5B7J543_PORTR</name>
<proteinExistence type="predicted"/>
<dbReference type="AlphaFoldDB" id="A0A5B7J543"/>
<reference evidence="2 3" key="1">
    <citation type="submission" date="2019-05" db="EMBL/GenBank/DDBJ databases">
        <title>Another draft genome of Portunus trituberculatus and its Hox gene families provides insights of decapod evolution.</title>
        <authorList>
            <person name="Jeong J.-H."/>
            <person name="Song I."/>
            <person name="Kim S."/>
            <person name="Choi T."/>
            <person name="Kim D."/>
            <person name="Ryu S."/>
            <person name="Kim W."/>
        </authorList>
    </citation>
    <scope>NUCLEOTIDE SEQUENCE [LARGE SCALE GENOMIC DNA]</scope>
    <source>
        <tissue evidence="2">Muscle</tissue>
    </source>
</reference>
<evidence type="ECO:0000313" key="2">
    <source>
        <dbReference type="EMBL" id="MPC89895.1"/>
    </source>
</evidence>
<comment type="caution">
    <text evidence="2">The sequence shown here is derived from an EMBL/GenBank/DDBJ whole genome shotgun (WGS) entry which is preliminary data.</text>
</comment>
<dbReference type="EMBL" id="VSRR010082536">
    <property type="protein sequence ID" value="MPC89895.1"/>
    <property type="molecule type" value="Genomic_DNA"/>
</dbReference>
<protein>
    <submittedName>
        <fullName evidence="2">Uncharacterized protein</fullName>
    </submittedName>
</protein>
<sequence>MTQDDPNFEGRPARMTASTQPYCCCGCTLAVHDNHRWWESSSGPAASPRHTCRLPPAPHLPQPSSHLHHKCSTTRLRSNDGSSCNYTIVNGKRV</sequence>
<organism evidence="2 3">
    <name type="scientific">Portunus trituberculatus</name>
    <name type="common">Swimming crab</name>
    <name type="synonym">Neptunus trituberculatus</name>
    <dbReference type="NCBI Taxonomy" id="210409"/>
    <lineage>
        <taxon>Eukaryota</taxon>
        <taxon>Metazoa</taxon>
        <taxon>Ecdysozoa</taxon>
        <taxon>Arthropoda</taxon>
        <taxon>Crustacea</taxon>
        <taxon>Multicrustacea</taxon>
        <taxon>Malacostraca</taxon>
        <taxon>Eumalacostraca</taxon>
        <taxon>Eucarida</taxon>
        <taxon>Decapoda</taxon>
        <taxon>Pleocyemata</taxon>
        <taxon>Brachyura</taxon>
        <taxon>Eubrachyura</taxon>
        <taxon>Portunoidea</taxon>
        <taxon>Portunidae</taxon>
        <taxon>Portuninae</taxon>
        <taxon>Portunus</taxon>
    </lineage>
</organism>
<evidence type="ECO:0000313" key="3">
    <source>
        <dbReference type="Proteomes" id="UP000324222"/>
    </source>
</evidence>
<feature type="region of interest" description="Disordered" evidence="1">
    <location>
        <begin position="38"/>
        <end position="69"/>
    </location>
</feature>
<accession>A0A5B7J543</accession>
<dbReference type="Proteomes" id="UP000324222">
    <property type="component" value="Unassembled WGS sequence"/>
</dbReference>
<gene>
    <name evidence="2" type="ORF">E2C01_084858</name>
</gene>
<evidence type="ECO:0000256" key="1">
    <source>
        <dbReference type="SAM" id="MobiDB-lite"/>
    </source>
</evidence>